<comment type="caution">
    <text evidence="2">The sequence shown here is derived from an EMBL/GenBank/DDBJ whole genome shotgun (WGS) entry which is preliminary data.</text>
</comment>
<dbReference type="Proteomes" id="UP000186583">
    <property type="component" value="Unassembled WGS sequence"/>
</dbReference>
<feature type="transmembrane region" description="Helical" evidence="1">
    <location>
        <begin position="21"/>
        <end position="42"/>
    </location>
</feature>
<keyword evidence="1" id="KW-0472">Membrane</keyword>
<dbReference type="EMBL" id="MPGH01000059">
    <property type="protein sequence ID" value="OLN92780.1"/>
    <property type="molecule type" value="Genomic_DNA"/>
</dbReference>
<keyword evidence="1" id="KW-1133">Transmembrane helix</keyword>
<gene>
    <name evidence="2" type="ORF">CCHL11_06676</name>
</gene>
<feature type="non-terminal residue" evidence="2">
    <location>
        <position position="1"/>
    </location>
</feature>
<name>A0A1Q8RZ16_9PEZI</name>
<organism evidence="2 3">
    <name type="scientific">Colletotrichum chlorophyti</name>
    <dbReference type="NCBI Taxonomy" id="708187"/>
    <lineage>
        <taxon>Eukaryota</taxon>
        <taxon>Fungi</taxon>
        <taxon>Dikarya</taxon>
        <taxon>Ascomycota</taxon>
        <taxon>Pezizomycotina</taxon>
        <taxon>Sordariomycetes</taxon>
        <taxon>Hypocreomycetidae</taxon>
        <taxon>Glomerellales</taxon>
        <taxon>Glomerellaceae</taxon>
        <taxon>Colletotrichum</taxon>
    </lineage>
</organism>
<evidence type="ECO:0000313" key="3">
    <source>
        <dbReference type="Proteomes" id="UP000186583"/>
    </source>
</evidence>
<accession>A0A1Q8RZ16</accession>
<protein>
    <submittedName>
        <fullName evidence="2">Uncharacterized protein</fullName>
    </submittedName>
</protein>
<evidence type="ECO:0000313" key="2">
    <source>
        <dbReference type="EMBL" id="OLN92780.1"/>
    </source>
</evidence>
<evidence type="ECO:0000256" key="1">
    <source>
        <dbReference type="SAM" id="Phobius"/>
    </source>
</evidence>
<sequence>LYYIKLIKTTYSPILYYYPKLPYIFIHYILSFYNCYIVARVIHYPLYNPPFSIFPYL</sequence>
<keyword evidence="3" id="KW-1185">Reference proteome</keyword>
<proteinExistence type="predicted"/>
<keyword evidence="1" id="KW-0812">Transmembrane</keyword>
<dbReference type="AlphaFoldDB" id="A0A1Q8RZ16"/>
<reference evidence="2 3" key="1">
    <citation type="submission" date="2016-11" db="EMBL/GenBank/DDBJ databases">
        <title>Draft Genome Assembly of Colletotrichum chlorophyti a pathogen of herbaceous plants.</title>
        <authorList>
            <person name="Gan P."/>
            <person name="Narusaka M."/>
            <person name="Tsushima A."/>
            <person name="Narusaka Y."/>
            <person name="Takano Y."/>
            <person name="Shirasu K."/>
        </authorList>
    </citation>
    <scope>NUCLEOTIDE SEQUENCE [LARGE SCALE GENOMIC DNA]</scope>
    <source>
        <strain evidence="2 3">NTL11</strain>
    </source>
</reference>